<evidence type="ECO:0000313" key="2">
    <source>
        <dbReference type="Proteomes" id="UP001234297"/>
    </source>
</evidence>
<comment type="caution">
    <text evidence="1">The sequence shown here is derived from an EMBL/GenBank/DDBJ whole genome shotgun (WGS) entry which is preliminary data.</text>
</comment>
<gene>
    <name evidence="1" type="ORF">MRB53_036141</name>
</gene>
<proteinExistence type="predicted"/>
<reference evidence="1 2" key="1">
    <citation type="journal article" date="2022" name="Hortic Res">
        <title>A haplotype resolved chromosomal level avocado genome allows analysis of novel avocado genes.</title>
        <authorList>
            <person name="Nath O."/>
            <person name="Fletcher S.J."/>
            <person name="Hayward A."/>
            <person name="Shaw L.M."/>
            <person name="Masouleh A.K."/>
            <person name="Furtado A."/>
            <person name="Henry R.J."/>
            <person name="Mitter N."/>
        </authorList>
    </citation>
    <scope>NUCLEOTIDE SEQUENCE [LARGE SCALE GENOMIC DNA]</scope>
    <source>
        <strain evidence="2">cv. Hass</strain>
    </source>
</reference>
<keyword evidence="2" id="KW-1185">Reference proteome</keyword>
<protein>
    <submittedName>
        <fullName evidence="1">Uncharacterized protein</fullName>
    </submittedName>
</protein>
<sequence length="238" mass="25859">MPNVKTKKSCNLTVRSGPIIQERGDSDQNETASSPARSSPPPQPPQFCWDFDVFLPPVARPPQLPLQLPQAPRLSSGIFFALPFLSSPSTPTTPPPPVSSSLTSDSKPYPAVAPISGSLPSLSESTQASPPVVVEGPTLLKLELHRCIDDVLFRIASFENLQTLWTIGFVEELYDDLVISNVGLTILMHRCRWVKLELSGYEGSFNGISTIGACSPLLKELTFCNHRMDGGWATTLSL</sequence>
<name>A0ACC2K744_PERAE</name>
<evidence type="ECO:0000313" key="1">
    <source>
        <dbReference type="EMBL" id="KAJ8616769.1"/>
    </source>
</evidence>
<organism evidence="1 2">
    <name type="scientific">Persea americana</name>
    <name type="common">Avocado</name>
    <dbReference type="NCBI Taxonomy" id="3435"/>
    <lineage>
        <taxon>Eukaryota</taxon>
        <taxon>Viridiplantae</taxon>
        <taxon>Streptophyta</taxon>
        <taxon>Embryophyta</taxon>
        <taxon>Tracheophyta</taxon>
        <taxon>Spermatophyta</taxon>
        <taxon>Magnoliopsida</taxon>
        <taxon>Magnoliidae</taxon>
        <taxon>Laurales</taxon>
        <taxon>Lauraceae</taxon>
        <taxon>Persea</taxon>
    </lineage>
</organism>
<dbReference type="EMBL" id="CM056820">
    <property type="protein sequence ID" value="KAJ8616769.1"/>
    <property type="molecule type" value="Genomic_DNA"/>
</dbReference>
<accession>A0ACC2K744</accession>
<dbReference type="Proteomes" id="UP001234297">
    <property type="component" value="Chromosome 12"/>
</dbReference>